<dbReference type="GO" id="GO:0000160">
    <property type="term" value="P:phosphorelay signal transduction system"/>
    <property type="evidence" value="ECO:0007669"/>
    <property type="project" value="InterPro"/>
</dbReference>
<dbReference type="InterPro" id="IPR011006">
    <property type="entry name" value="CheY-like_superfamily"/>
</dbReference>
<accession>A0A1W1BMP9</accession>
<gene>
    <name evidence="2" type="ORF">MNB_SM-7-658</name>
</gene>
<dbReference type="EMBL" id="FPHB01000026">
    <property type="protein sequence ID" value="SFV54828.1"/>
    <property type="molecule type" value="Genomic_DNA"/>
</dbReference>
<dbReference type="PROSITE" id="PS50110">
    <property type="entry name" value="RESPONSE_REGULATORY"/>
    <property type="match status" value="1"/>
</dbReference>
<dbReference type="AlphaFoldDB" id="A0A1W1BMP9"/>
<sequence length="83" mass="9350">MYITVLEDDLALQRAIINALKMAGHKVVGFENSSLLIENLDVKTELYLLDINVDGINGLELLELLKRENPNVKVIIKHIPLEV</sequence>
<reference evidence="2" key="1">
    <citation type="submission" date="2016-10" db="EMBL/GenBank/DDBJ databases">
        <authorList>
            <person name="de Groot N.N."/>
        </authorList>
    </citation>
    <scope>NUCLEOTIDE SEQUENCE</scope>
</reference>
<dbReference type="SUPFAM" id="SSF52172">
    <property type="entry name" value="CheY-like"/>
    <property type="match status" value="1"/>
</dbReference>
<evidence type="ECO:0000259" key="1">
    <source>
        <dbReference type="PROSITE" id="PS50110"/>
    </source>
</evidence>
<feature type="domain" description="Response regulatory" evidence="1">
    <location>
        <begin position="2"/>
        <end position="83"/>
    </location>
</feature>
<name>A0A1W1BMP9_9ZZZZ</name>
<organism evidence="2">
    <name type="scientific">hydrothermal vent metagenome</name>
    <dbReference type="NCBI Taxonomy" id="652676"/>
    <lineage>
        <taxon>unclassified sequences</taxon>
        <taxon>metagenomes</taxon>
        <taxon>ecological metagenomes</taxon>
    </lineage>
</organism>
<dbReference type="Pfam" id="PF00072">
    <property type="entry name" value="Response_reg"/>
    <property type="match status" value="1"/>
</dbReference>
<evidence type="ECO:0000313" key="2">
    <source>
        <dbReference type="EMBL" id="SFV54828.1"/>
    </source>
</evidence>
<dbReference type="Gene3D" id="3.40.50.2300">
    <property type="match status" value="1"/>
</dbReference>
<proteinExistence type="predicted"/>
<dbReference type="InterPro" id="IPR001789">
    <property type="entry name" value="Sig_transdc_resp-reg_receiver"/>
</dbReference>
<protein>
    <recommendedName>
        <fullName evidence="1">Response regulatory domain-containing protein</fullName>
    </recommendedName>
</protein>